<reference evidence="3" key="1">
    <citation type="submission" date="2022-11" db="EMBL/GenBank/DDBJ databases">
        <title>Minimal conservation of predation-associated metabolite biosynthetic gene clusters underscores biosynthetic potential of Myxococcota including descriptions for ten novel species: Archangium lansinium sp. nov., Myxococcus landrumus sp. nov., Nannocystis bai.</title>
        <authorList>
            <person name="Ahearne A."/>
            <person name="Stevens C."/>
            <person name="Phillips K."/>
        </authorList>
    </citation>
    <scope>NUCLEOTIDE SEQUENCE</scope>
    <source>
        <strain evidence="3">Na p29</strain>
    </source>
</reference>
<comment type="subunit">
    <text evidence="2">Homodimer.</text>
</comment>
<feature type="binding site" evidence="2">
    <location>
        <position position="46"/>
    </location>
    <ligand>
        <name>Mg(2+)</name>
        <dbReference type="ChEBI" id="CHEBI:18420"/>
    </ligand>
</feature>
<dbReference type="CDD" id="cd03109">
    <property type="entry name" value="DTBS"/>
    <property type="match status" value="1"/>
</dbReference>
<dbReference type="SUPFAM" id="SSF52540">
    <property type="entry name" value="P-loop containing nucleoside triphosphate hydrolases"/>
    <property type="match status" value="1"/>
</dbReference>
<keyword evidence="2" id="KW-0460">Magnesium</keyword>
<dbReference type="HAMAP" id="MF_00336">
    <property type="entry name" value="BioD"/>
    <property type="match status" value="1"/>
</dbReference>
<dbReference type="GO" id="GO:0000287">
    <property type="term" value="F:magnesium ion binding"/>
    <property type="evidence" value="ECO:0007669"/>
    <property type="project" value="UniProtKB-UniRule"/>
</dbReference>
<keyword evidence="2" id="KW-0436">Ligase</keyword>
<organism evidence="3 4">
    <name type="scientific">Nannocystis pusilla</name>
    <dbReference type="NCBI Taxonomy" id="889268"/>
    <lineage>
        <taxon>Bacteria</taxon>
        <taxon>Pseudomonadati</taxon>
        <taxon>Myxococcota</taxon>
        <taxon>Polyangia</taxon>
        <taxon>Nannocystales</taxon>
        <taxon>Nannocystaceae</taxon>
        <taxon>Nannocystis</taxon>
    </lineage>
</organism>
<feature type="binding site" evidence="2">
    <location>
        <position position="46"/>
    </location>
    <ligand>
        <name>ATP</name>
        <dbReference type="ChEBI" id="CHEBI:30616"/>
    </ligand>
</feature>
<dbReference type="EMBL" id="JAPNKE010000002">
    <property type="protein sequence ID" value="MCY1010665.1"/>
    <property type="molecule type" value="Genomic_DNA"/>
</dbReference>
<feature type="binding site" evidence="2">
    <location>
        <begin position="124"/>
        <end position="127"/>
    </location>
    <ligand>
        <name>ATP</name>
        <dbReference type="ChEBI" id="CHEBI:30616"/>
    </ligand>
</feature>
<comment type="cofactor">
    <cofactor evidence="2">
        <name>Mg(2+)</name>
        <dbReference type="ChEBI" id="CHEBI:18420"/>
    </cofactor>
</comment>
<evidence type="ECO:0000313" key="4">
    <source>
        <dbReference type="Proteomes" id="UP001150924"/>
    </source>
</evidence>
<dbReference type="AlphaFoldDB" id="A0A9X3EWJ4"/>
<gene>
    <name evidence="2" type="primary">bioD</name>
    <name evidence="3" type="ORF">OV079_34895</name>
</gene>
<comment type="caution">
    <text evidence="2">Lacks conserved residue(s) required for the propagation of feature annotation.</text>
</comment>
<keyword evidence="2" id="KW-0963">Cytoplasm</keyword>
<dbReference type="PANTHER" id="PTHR43210:SF5">
    <property type="entry name" value="DETHIOBIOTIN SYNTHETASE"/>
    <property type="match status" value="1"/>
</dbReference>
<evidence type="ECO:0000256" key="1">
    <source>
        <dbReference type="ARBA" id="ARBA00022756"/>
    </source>
</evidence>
<dbReference type="RefSeq" id="WP_267773702.1">
    <property type="nucleotide sequence ID" value="NZ_JAPNKE010000002.1"/>
</dbReference>
<comment type="pathway">
    <text evidence="2">Cofactor biosynthesis; biotin biosynthesis; biotin from 7,8-diaminononanoate: step 1/2.</text>
</comment>
<keyword evidence="2" id="KW-0067">ATP-binding</keyword>
<feature type="active site" evidence="2">
    <location>
        <position position="34"/>
    </location>
</feature>
<sequence length="241" mass="24552">MFLVGTDTDCGKTTLACALLRAAAGAGLRVLPFKPAASGPSRPEADPDRLAAASDLGVSASEICPLRYSEPLAPGIVEDAAAFTAGPRLDVSQDMLQETGPIGHVRSVMENLEAAHRPEVTLVEGAGGLWVPMPGGTWLPAWIAGLRAAPVVVGRLGLGGVNHALLTIFALRALGLPPRGFFLVDTHAMPDAARTHNPAVVAAASGLPCLGVMPHAAADASWLAADAWATMTDSAHGAPGL</sequence>
<dbReference type="GO" id="GO:0005524">
    <property type="term" value="F:ATP binding"/>
    <property type="evidence" value="ECO:0007669"/>
    <property type="project" value="UniProtKB-UniRule"/>
</dbReference>
<comment type="similarity">
    <text evidence="2">Belongs to the dethiobiotin synthetase family.</text>
</comment>
<dbReference type="InterPro" id="IPR027417">
    <property type="entry name" value="P-loop_NTPase"/>
</dbReference>
<protein>
    <recommendedName>
        <fullName evidence="2">ATP-dependent dethiobiotin synthetase BioD</fullName>
        <ecNumber evidence="2">6.3.3.3</ecNumber>
    </recommendedName>
    <alternativeName>
        <fullName evidence="2">DTB synthetase</fullName>
        <shortName evidence="2">DTBS</shortName>
    </alternativeName>
    <alternativeName>
        <fullName evidence="2">Dethiobiotin synthase</fullName>
    </alternativeName>
</protein>
<dbReference type="Pfam" id="PF13500">
    <property type="entry name" value="AAA_26"/>
    <property type="match status" value="1"/>
</dbReference>
<comment type="catalytic activity">
    <reaction evidence="2">
        <text>(7R,8S)-7,8-diammoniononanoate + CO2 + ATP = (4R,5S)-dethiobiotin + ADP + phosphate + 3 H(+)</text>
        <dbReference type="Rhea" id="RHEA:15805"/>
        <dbReference type="ChEBI" id="CHEBI:15378"/>
        <dbReference type="ChEBI" id="CHEBI:16526"/>
        <dbReference type="ChEBI" id="CHEBI:30616"/>
        <dbReference type="ChEBI" id="CHEBI:43474"/>
        <dbReference type="ChEBI" id="CHEBI:149469"/>
        <dbReference type="ChEBI" id="CHEBI:149473"/>
        <dbReference type="ChEBI" id="CHEBI:456216"/>
        <dbReference type="EC" id="6.3.3.3"/>
    </reaction>
</comment>
<comment type="function">
    <text evidence="2">Catalyzes a mechanistically unusual reaction, the ATP-dependent insertion of CO2 between the N7 and N8 nitrogen atoms of 7,8-diaminopelargonic acid (DAPA, also called 7,8-diammoniononanoate) to form a ureido ring.</text>
</comment>
<dbReference type="GO" id="GO:0004141">
    <property type="term" value="F:dethiobiotin synthase activity"/>
    <property type="evidence" value="ECO:0007669"/>
    <property type="project" value="UniProtKB-UniRule"/>
</dbReference>
<keyword evidence="1 2" id="KW-0093">Biotin biosynthesis</keyword>
<keyword evidence="2" id="KW-0479">Metal-binding</keyword>
<accession>A0A9X3EWJ4</accession>
<dbReference type="Proteomes" id="UP001150924">
    <property type="component" value="Unassembled WGS sequence"/>
</dbReference>
<keyword evidence="2" id="KW-0547">Nucleotide-binding</keyword>
<feature type="binding site" evidence="2">
    <location>
        <begin position="184"/>
        <end position="185"/>
    </location>
    <ligand>
        <name>ATP</name>
        <dbReference type="ChEBI" id="CHEBI:30616"/>
    </ligand>
</feature>
<feature type="binding site" evidence="2">
    <location>
        <position position="13"/>
    </location>
    <ligand>
        <name>Mg(2+)</name>
        <dbReference type="ChEBI" id="CHEBI:18420"/>
    </ligand>
</feature>
<dbReference type="EC" id="6.3.3.3" evidence="2"/>
<evidence type="ECO:0000313" key="3">
    <source>
        <dbReference type="EMBL" id="MCY1010665.1"/>
    </source>
</evidence>
<name>A0A9X3EWJ4_9BACT</name>
<feature type="binding site" evidence="2">
    <location>
        <position position="38"/>
    </location>
    <ligand>
        <name>substrate</name>
    </ligand>
</feature>
<feature type="binding site" evidence="2">
    <location>
        <begin position="9"/>
        <end position="14"/>
    </location>
    <ligand>
        <name>ATP</name>
        <dbReference type="ChEBI" id="CHEBI:30616"/>
    </ligand>
</feature>
<dbReference type="PIRSF" id="PIRSF006755">
    <property type="entry name" value="DTB_synth"/>
    <property type="match status" value="1"/>
</dbReference>
<keyword evidence="4" id="KW-1185">Reference proteome</keyword>
<evidence type="ECO:0000256" key="2">
    <source>
        <dbReference type="HAMAP-Rule" id="MF_00336"/>
    </source>
</evidence>
<feature type="binding site" evidence="2">
    <location>
        <position position="124"/>
    </location>
    <ligand>
        <name>Mg(2+)</name>
        <dbReference type="ChEBI" id="CHEBI:18420"/>
    </ligand>
</feature>
<dbReference type="InterPro" id="IPR004472">
    <property type="entry name" value="DTB_synth_BioD"/>
</dbReference>
<dbReference type="PANTHER" id="PTHR43210">
    <property type="entry name" value="DETHIOBIOTIN SYNTHETASE"/>
    <property type="match status" value="1"/>
</dbReference>
<dbReference type="GO" id="GO:0009102">
    <property type="term" value="P:biotin biosynthetic process"/>
    <property type="evidence" value="ECO:0007669"/>
    <property type="project" value="UniProtKB-UniRule"/>
</dbReference>
<comment type="subcellular location">
    <subcellularLocation>
        <location evidence="2">Cytoplasm</location>
    </subcellularLocation>
</comment>
<comment type="caution">
    <text evidence="3">The sequence shown here is derived from an EMBL/GenBank/DDBJ whole genome shotgun (WGS) entry which is preliminary data.</text>
</comment>
<proteinExistence type="inferred from homology"/>
<dbReference type="GO" id="GO:0005829">
    <property type="term" value="C:cytosol"/>
    <property type="evidence" value="ECO:0007669"/>
    <property type="project" value="TreeGrafter"/>
</dbReference>
<dbReference type="Gene3D" id="3.40.50.300">
    <property type="entry name" value="P-loop containing nucleotide triphosphate hydrolases"/>
    <property type="match status" value="1"/>
</dbReference>